<dbReference type="SUPFAM" id="SSF54001">
    <property type="entry name" value="Cysteine proteinases"/>
    <property type="match status" value="1"/>
</dbReference>
<accession>A0A8J8MJ19</accession>
<proteinExistence type="predicted"/>
<dbReference type="AlphaFoldDB" id="A0A8J8MJ19"/>
<dbReference type="RefSeq" id="WP_212698044.1">
    <property type="nucleotide sequence ID" value="NZ_CP058649.1"/>
</dbReference>
<evidence type="ECO:0000313" key="3">
    <source>
        <dbReference type="Proteomes" id="UP000683246"/>
    </source>
</evidence>
<dbReference type="Pfam" id="PF05708">
    <property type="entry name" value="Peptidase_C92"/>
    <property type="match status" value="1"/>
</dbReference>
<organism evidence="2 3">
    <name type="scientific">Vallitalea pronyensis</name>
    <dbReference type="NCBI Taxonomy" id="1348613"/>
    <lineage>
        <taxon>Bacteria</taxon>
        <taxon>Bacillati</taxon>
        <taxon>Bacillota</taxon>
        <taxon>Clostridia</taxon>
        <taxon>Lachnospirales</taxon>
        <taxon>Vallitaleaceae</taxon>
        <taxon>Vallitalea</taxon>
    </lineage>
</organism>
<feature type="chain" id="PRO_5035273628" evidence="1">
    <location>
        <begin position="28"/>
        <end position="217"/>
    </location>
</feature>
<keyword evidence="3" id="KW-1185">Reference proteome</keyword>
<dbReference type="Proteomes" id="UP000683246">
    <property type="component" value="Chromosome"/>
</dbReference>
<reference evidence="2" key="1">
    <citation type="submission" date="2020-07" db="EMBL/GenBank/DDBJ databases">
        <title>Vallitalea pronyensis genome.</title>
        <authorList>
            <person name="Postec A."/>
        </authorList>
    </citation>
    <scope>NUCLEOTIDE SEQUENCE</scope>
    <source>
        <strain evidence="2">FatNI3</strain>
    </source>
</reference>
<evidence type="ECO:0000256" key="1">
    <source>
        <dbReference type="SAM" id="SignalP"/>
    </source>
</evidence>
<feature type="signal peptide" evidence="1">
    <location>
        <begin position="1"/>
        <end position="27"/>
    </location>
</feature>
<sequence length="217" mass="24474">MRKRSCSKVILTLVLGFSLIWSSTVFAAENEQVTAKQVFRFDEQELEQGWALARSQKVYADKPLSNGVVRGKTDPNTYPTRRGVILVTADKYKDLIPLGHAAIVWTSTTVVESLTGGVVTGRNDWQTTRDTCYGVTTHGTTSAQDSQAASWCYNQIGKPYNFNYPDKWTRSRFYCSQLVYAAYKDLFNIDLDTTAYLSAVHPMELVNTSKTYTIYTK</sequence>
<dbReference type="InterPro" id="IPR024453">
    <property type="entry name" value="Peptidase_C92"/>
</dbReference>
<dbReference type="KEGG" id="vpy:HZI73_09685"/>
<dbReference type="Gene3D" id="3.90.1720.10">
    <property type="entry name" value="endopeptidase domain like (from Nostoc punctiforme)"/>
    <property type="match status" value="1"/>
</dbReference>
<dbReference type="InterPro" id="IPR038765">
    <property type="entry name" value="Papain-like_cys_pep_sf"/>
</dbReference>
<evidence type="ECO:0000313" key="2">
    <source>
        <dbReference type="EMBL" id="QUI22554.1"/>
    </source>
</evidence>
<gene>
    <name evidence="2" type="ORF">HZI73_09685</name>
</gene>
<name>A0A8J8MJ19_9FIRM</name>
<protein>
    <submittedName>
        <fullName evidence="2">Uncharacterized protein</fullName>
    </submittedName>
</protein>
<dbReference type="EMBL" id="CP058649">
    <property type="protein sequence ID" value="QUI22554.1"/>
    <property type="molecule type" value="Genomic_DNA"/>
</dbReference>
<keyword evidence="1" id="KW-0732">Signal</keyword>